<dbReference type="GO" id="GO:0022857">
    <property type="term" value="F:transmembrane transporter activity"/>
    <property type="evidence" value="ECO:0007669"/>
    <property type="project" value="InterPro"/>
</dbReference>
<feature type="transmembrane region" description="Helical" evidence="6">
    <location>
        <begin position="266"/>
        <end position="284"/>
    </location>
</feature>
<evidence type="ECO:0000256" key="6">
    <source>
        <dbReference type="SAM" id="Phobius"/>
    </source>
</evidence>
<feature type="transmembrane region" description="Helical" evidence="6">
    <location>
        <begin position="12"/>
        <end position="34"/>
    </location>
</feature>
<feature type="transmembrane region" description="Helical" evidence="6">
    <location>
        <begin position="74"/>
        <end position="93"/>
    </location>
</feature>
<feature type="transmembrane region" description="Helical" evidence="6">
    <location>
        <begin position="387"/>
        <end position="407"/>
    </location>
</feature>
<keyword evidence="2" id="KW-0813">Transport</keyword>
<dbReference type="InterPro" id="IPR024671">
    <property type="entry name" value="Atg22-like"/>
</dbReference>
<dbReference type="PANTHER" id="PTHR23519">
    <property type="entry name" value="AUTOPHAGY-RELATED PROTEIN 22"/>
    <property type="match status" value="1"/>
</dbReference>
<feature type="domain" description="Major facilitator superfamily (MFS) profile" evidence="7">
    <location>
        <begin position="1"/>
        <end position="409"/>
    </location>
</feature>
<keyword evidence="3 6" id="KW-0812">Transmembrane</keyword>
<dbReference type="InterPro" id="IPR036259">
    <property type="entry name" value="MFS_trans_sf"/>
</dbReference>
<dbReference type="Pfam" id="PF11700">
    <property type="entry name" value="ATG22"/>
    <property type="match status" value="1"/>
</dbReference>
<dbReference type="Gene3D" id="1.20.1250.20">
    <property type="entry name" value="MFS general substrate transporter like domains"/>
    <property type="match status" value="1"/>
</dbReference>
<dbReference type="Proteomes" id="UP001178662">
    <property type="component" value="Chromosome"/>
</dbReference>
<proteinExistence type="predicted"/>
<name>A0AA95EUX2_9BACL</name>
<keyword evidence="9" id="KW-1185">Reference proteome</keyword>
<keyword evidence="5 6" id="KW-0472">Membrane</keyword>
<dbReference type="SUPFAM" id="SSF103473">
    <property type="entry name" value="MFS general substrate transporter"/>
    <property type="match status" value="1"/>
</dbReference>
<evidence type="ECO:0000256" key="3">
    <source>
        <dbReference type="ARBA" id="ARBA00022692"/>
    </source>
</evidence>
<feature type="transmembrane region" description="Helical" evidence="6">
    <location>
        <begin position="354"/>
        <end position="375"/>
    </location>
</feature>
<evidence type="ECO:0000256" key="1">
    <source>
        <dbReference type="ARBA" id="ARBA00004651"/>
    </source>
</evidence>
<protein>
    <submittedName>
        <fullName evidence="8">MFS transporter</fullName>
    </submittedName>
</protein>
<evidence type="ECO:0000313" key="8">
    <source>
        <dbReference type="EMBL" id="WEK53366.1"/>
    </source>
</evidence>
<feature type="transmembrane region" description="Helical" evidence="6">
    <location>
        <begin position="46"/>
        <end position="67"/>
    </location>
</feature>
<feature type="transmembrane region" description="Helical" evidence="6">
    <location>
        <begin position="231"/>
        <end position="254"/>
    </location>
</feature>
<feature type="transmembrane region" description="Helical" evidence="6">
    <location>
        <begin position="141"/>
        <end position="160"/>
    </location>
</feature>
<dbReference type="InterPro" id="IPR050495">
    <property type="entry name" value="ATG22/LtaA_families"/>
</dbReference>
<dbReference type="PROSITE" id="PS50850">
    <property type="entry name" value="MFS"/>
    <property type="match status" value="1"/>
</dbReference>
<reference evidence="8" key="1">
    <citation type="submission" date="2023-03" db="EMBL/GenBank/DDBJ databases">
        <title>Andean soil-derived lignocellulolytic bacterial consortium as a source of novel taxa and putative plastic-active enzymes.</title>
        <authorList>
            <person name="Diaz-Garcia L."/>
            <person name="Chuvochina M."/>
            <person name="Feuerriegel G."/>
            <person name="Bunk B."/>
            <person name="Sproer C."/>
            <person name="Streit W.R."/>
            <person name="Rodriguez L.M."/>
            <person name="Overmann J."/>
            <person name="Jimenez D.J."/>
        </authorList>
    </citation>
    <scope>NUCLEOTIDE SEQUENCE</scope>
    <source>
        <strain evidence="8">MAG 2441</strain>
    </source>
</reference>
<dbReference type="PANTHER" id="PTHR23519:SF1">
    <property type="entry name" value="AUTOPHAGY-RELATED PROTEIN 22"/>
    <property type="match status" value="1"/>
</dbReference>
<evidence type="ECO:0000256" key="4">
    <source>
        <dbReference type="ARBA" id="ARBA00022989"/>
    </source>
</evidence>
<accession>A0AA95EUX2</accession>
<evidence type="ECO:0000259" key="7">
    <source>
        <dbReference type="PROSITE" id="PS50850"/>
    </source>
</evidence>
<evidence type="ECO:0000256" key="2">
    <source>
        <dbReference type="ARBA" id="ARBA00022448"/>
    </source>
</evidence>
<sequence>MLDNKKVVRSWMMYDWANSAFATTIMAAVLPIYYVSAVGGTDTSWGFTQTASAIVIALLSPLLGAIADYSNRKIFFLRWFMILGAISSMLLVLPGKGDVLLTSIIVIIGMVGFGAGNTFYDALLNDVASPGNRDKVSANGFALGYLGGGILLALNIAIIQNPSLIGLKDTVAASQVSFFSVGVWWIIFSIPILRNVREKKTVTDVKLGQQVIAGLQRLRATFMQIRKYPELWKFMIAYWFFFDGVNTIIVMAASYGTTIGIESGDLIKALLITQFIGFPASYLFGSLAKRLGAKKMLYAAQAVYLVIVVLGYFMETALHFYILAALVGLVQGGSQATARSIYSRLIPAGRVAEFNGFLSFTSRFFSFGGPLVFALVKLVTDSSRSALLAVAFFFVMGMIVLTFVDTVKGERESERAME</sequence>
<dbReference type="InterPro" id="IPR020846">
    <property type="entry name" value="MFS_dom"/>
</dbReference>
<dbReference type="AlphaFoldDB" id="A0AA95EUX2"/>
<evidence type="ECO:0000313" key="9">
    <source>
        <dbReference type="Proteomes" id="UP001178662"/>
    </source>
</evidence>
<comment type="subcellular location">
    <subcellularLocation>
        <location evidence="1">Cell membrane</location>
        <topology evidence="1">Multi-pass membrane protein</topology>
    </subcellularLocation>
</comment>
<organism evidence="8 9">
    <name type="scientific">Candidatus Cohnella colombiensis</name>
    <dbReference type="NCBI Taxonomy" id="3121368"/>
    <lineage>
        <taxon>Bacteria</taxon>
        <taxon>Bacillati</taxon>
        <taxon>Bacillota</taxon>
        <taxon>Bacilli</taxon>
        <taxon>Bacillales</taxon>
        <taxon>Paenibacillaceae</taxon>
        <taxon>Cohnella</taxon>
    </lineage>
</organism>
<dbReference type="EMBL" id="CP119317">
    <property type="protein sequence ID" value="WEK53366.1"/>
    <property type="molecule type" value="Genomic_DNA"/>
</dbReference>
<keyword evidence="4 6" id="KW-1133">Transmembrane helix</keyword>
<evidence type="ECO:0000256" key="5">
    <source>
        <dbReference type="ARBA" id="ARBA00023136"/>
    </source>
</evidence>
<feature type="transmembrane region" description="Helical" evidence="6">
    <location>
        <begin position="99"/>
        <end position="120"/>
    </location>
</feature>
<feature type="transmembrane region" description="Helical" evidence="6">
    <location>
        <begin position="172"/>
        <end position="193"/>
    </location>
</feature>
<gene>
    <name evidence="8" type="ORF">P0Y55_12310</name>
</gene>
<dbReference type="GO" id="GO:0005886">
    <property type="term" value="C:plasma membrane"/>
    <property type="evidence" value="ECO:0007669"/>
    <property type="project" value="UniProtKB-SubCell"/>
</dbReference>
<feature type="transmembrane region" description="Helical" evidence="6">
    <location>
        <begin position="296"/>
        <end position="314"/>
    </location>
</feature>